<accession>A0A2W5K163</accession>
<sequence>MSAPIAPWLEPAWRRLDEALRSGRLHHALLIAGPAGLGKRALAEALVAAALCQQRTEAGACGVCRACQLLAAGTHPDRAHVSFAERDDGKLRSELTIEQIRTLSARLALSSQFGGLQLAIIEPAEAMNVSAANALLKTLEEPASDTIMILVADQAARLPATIRSRCQRIDVALPPERQALDWLRAQGLNEAAAAQALAVAAGNPGLALAWSGDGRLELGTACAGDLSALAGGRATAMQVAERWAADRPADRLWFAAVLADEEAQRLALGERGRFGLTAIDEIPKLAAWFAKANQARRLLDTPLRPELVLLEVLRAWPAAGQGERRI</sequence>
<dbReference type="PANTHER" id="PTHR11669:SF8">
    <property type="entry name" value="DNA POLYMERASE III SUBUNIT DELTA"/>
    <property type="match status" value="1"/>
</dbReference>
<dbReference type="SUPFAM" id="SSF52540">
    <property type="entry name" value="P-loop containing nucleoside triphosphate hydrolases"/>
    <property type="match status" value="1"/>
</dbReference>
<dbReference type="InterPro" id="IPR004622">
    <property type="entry name" value="DNA_pol_HolB"/>
</dbReference>
<dbReference type="InterPro" id="IPR027417">
    <property type="entry name" value="P-loop_NTPase"/>
</dbReference>
<dbReference type="GO" id="GO:0006261">
    <property type="term" value="P:DNA-templated DNA replication"/>
    <property type="evidence" value="ECO:0007669"/>
    <property type="project" value="TreeGrafter"/>
</dbReference>
<name>A0A2W5K163_9GAMM</name>
<dbReference type="InterPro" id="IPR050238">
    <property type="entry name" value="DNA_Rep/Repair_Clamp_Loader"/>
</dbReference>
<comment type="caution">
    <text evidence="4">The sequence shown here is derived from an EMBL/GenBank/DDBJ whole genome shotgun (WGS) entry which is preliminary data.</text>
</comment>
<dbReference type="NCBIfam" id="TIGR00678">
    <property type="entry name" value="holB"/>
    <property type="match status" value="1"/>
</dbReference>
<evidence type="ECO:0000256" key="1">
    <source>
        <dbReference type="ARBA" id="ARBA00012417"/>
    </source>
</evidence>
<keyword evidence="2" id="KW-0808">Transferase</keyword>
<dbReference type="EMBL" id="QFPO01000020">
    <property type="protein sequence ID" value="PZQ10491.1"/>
    <property type="molecule type" value="Genomic_DNA"/>
</dbReference>
<proteinExistence type="predicted"/>
<dbReference type="Gene3D" id="3.40.50.300">
    <property type="entry name" value="P-loop containing nucleotide triphosphate hydrolases"/>
    <property type="match status" value="1"/>
</dbReference>
<dbReference type="GO" id="GO:0008408">
    <property type="term" value="F:3'-5' exonuclease activity"/>
    <property type="evidence" value="ECO:0007669"/>
    <property type="project" value="InterPro"/>
</dbReference>
<dbReference type="EC" id="2.7.7.7" evidence="1"/>
<protein>
    <recommendedName>
        <fullName evidence="1">DNA-directed DNA polymerase</fullName>
        <ecNumber evidence="1">2.7.7.7</ecNumber>
    </recommendedName>
</protein>
<gene>
    <name evidence="4" type="primary">holB</name>
    <name evidence="4" type="ORF">DI564_16010</name>
</gene>
<comment type="catalytic activity">
    <reaction evidence="3">
        <text>DNA(n) + a 2'-deoxyribonucleoside 5'-triphosphate = DNA(n+1) + diphosphate</text>
        <dbReference type="Rhea" id="RHEA:22508"/>
        <dbReference type="Rhea" id="RHEA-COMP:17339"/>
        <dbReference type="Rhea" id="RHEA-COMP:17340"/>
        <dbReference type="ChEBI" id="CHEBI:33019"/>
        <dbReference type="ChEBI" id="CHEBI:61560"/>
        <dbReference type="ChEBI" id="CHEBI:173112"/>
        <dbReference type="EC" id="2.7.7.7"/>
    </reaction>
</comment>
<dbReference type="Pfam" id="PF13177">
    <property type="entry name" value="DNA_pol3_delta2"/>
    <property type="match status" value="1"/>
</dbReference>
<evidence type="ECO:0000256" key="3">
    <source>
        <dbReference type="ARBA" id="ARBA00049244"/>
    </source>
</evidence>
<dbReference type="GO" id="GO:0009360">
    <property type="term" value="C:DNA polymerase III complex"/>
    <property type="evidence" value="ECO:0007669"/>
    <property type="project" value="TreeGrafter"/>
</dbReference>
<keyword evidence="2" id="KW-0548">Nucleotidyltransferase</keyword>
<dbReference type="PANTHER" id="PTHR11669">
    <property type="entry name" value="REPLICATION FACTOR C / DNA POLYMERASE III GAMMA-TAU SUBUNIT"/>
    <property type="match status" value="1"/>
</dbReference>
<organism evidence="4 5">
    <name type="scientific">Rhodanobacter denitrificans</name>
    <dbReference type="NCBI Taxonomy" id="666685"/>
    <lineage>
        <taxon>Bacteria</taxon>
        <taxon>Pseudomonadati</taxon>
        <taxon>Pseudomonadota</taxon>
        <taxon>Gammaproteobacteria</taxon>
        <taxon>Lysobacterales</taxon>
        <taxon>Rhodanobacteraceae</taxon>
        <taxon>Rhodanobacter</taxon>
    </lineage>
</organism>
<evidence type="ECO:0000313" key="5">
    <source>
        <dbReference type="Proteomes" id="UP000249046"/>
    </source>
</evidence>
<evidence type="ECO:0000256" key="2">
    <source>
        <dbReference type="ARBA" id="ARBA00022932"/>
    </source>
</evidence>
<keyword evidence="2" id="KW-0239">DNA-directed DNA polymerase</keyword>
<dbReference type="Proteomes" id="UP000249046">
    <property type="component" value="Unassembled WGS sequence"/>
</dbReference>
<dbReference type="GO" id="GO:0003887">
    <property type="term" value="F:DNA-directed DNA polymerase activity"/>
    <property type="evidence" value="ECO:0007669"/>
    <property type="project" value="UniProtKB-KW"/>
</dbReference>
<evidence type="ECO:0000313" key="4">
    <source>
        <dbReference type="EMBL" id="PZQ10491.1"/>
    </source>
</evidence>
<dbReference type="AlphaFoldDB" id="A0A2W5K163"/>
<reference evidence="4 5" key="1">
    <citation type="submission" date="2017-08" db="EMBL/GenBank/DDBJ databases">
        <title>Infants hospitalized years apart are colonized by the same room-sourced microbial strains.</title>
        <authorList>
            <person name="Brooks B."/>
            <person name="Olm M.R."/>
            <person name="Firek B.A."/>
            <person name="Baker R."/>
            <person name="Thomas B.C."/>
            <person name="Morowitz M.J."/>
            <person name="Banfield J.F."/>
        </authorList>
    </citation>
    <scope>NUCLEOTIDE SEQUENCE [LARGE SCALE GENOMIC DNA]</scope>
    <source>
        <strain evidence="4">S2_005_003_R2_42</strain>
    </source>
</reference>